<dbReference type="FunFam" id="2.40.420.20:FF:000006">
    <property type="entry name" value="RND family efflux transporter MFP subunit"/>
    <property type="match status" value="1"/>
</dbReference>
<dbReference type="PANTHER" id="PTHR30097:SF15">
    <property type="entry name" value="CATION EFFLUX SYSTEM PROTEIN CUSB"/>
    <property type="match status" value="1"/>
</dbReference>
<dbReference type="InterPro" id="IPR058792">
    <property type="entry name" value="Beta-barrel_RND_2"/>
</dbReference>
<dbReference type="GO" id="GO:0030288">
    <property type="term" value="C:outer membrane-bounded periplasmic space"/>
    <property type="evidence" value="ECO:0007669"/>
    <property type="project" value="TreeGrafter"/>
</dbReference>
<dbReference type="SUPFAM" id="SSF111369">
    <property type="entry name" value="HlyD-like secretion proteins"/>
    <property type="match status" value="1"/>
</dbReference>
<dbReference type="InterPro" id="IPR058649">
    <property type="entry name" value="CzcB_C"/>
</dbReference>
<dbReference type="InterPro" id="IPR051909">
    <property type="entry name" value="MFP_Cation_Efflux"/>
</dbReference>
<reference evidence="10 11" key="1">
    <citation type="submission" date="2019-08" db="EMBL/GenBank/DDBJ databases">
        <title>Deep-cultivation of Planctomycetes and their phenomic and genomic characterization uncovers novel biology.</title>
        <authorList>
            <person name="Wiegand S."/>
            <person name="Jogler M."/>
            <person name="Boedeker C."/>
            <person name="Pinto D."/>
            <person name="Vollmers J."/>
            <person name="Rivas-Marin E."/>
            <person name="Kohn T."/>
            <person name="Peeters S.H."/>
            <person name="Heuer A."/>
            <person name="Rast P."/>
            <person name="Oberbeckmann S."/>
            <person name="Bunk B."/>
            <person name="Jeske O."/>
            <person name="Meyerdierks A."/>
            <person name="Storesund J.E."/>
            <person name="Kallscheuer N."/>
            <person name="Luecker S."/>
            <person name="Lage O.M."/>
            <person name="Pohl T."/>
            <person name="Merkel B.J."/>
            <person name="Hornburger P."/>
            <person name="Mueller R.-W."/>
            <person name="Bruemmer F."/>
            <person name="Labrenz M."/>
            <person name="Spormann A.M."/>
            <person name="Op den Camp H."/>
            <person name="Overmann J."/>
            <person name="Amann R."/>
            <person name="Jetten M.S.M."/>
            <person name="Mascher T."/>
            <person name="Medema M.H."/>
            <person name="Devos D.P."/>
            <person name="Kaster A.-K."/>
            <person name="Ovreas L."/>
            <person name="Rohde M."/>
            <person name="Galperin M.Y."/>
            <person name="Jogler C."/>
        </authorList>
    </citation>
    <scope>NUCLEOTIDE SEQUENCE [LARGE SCALE GENOMIC DNA]</scope>
    <source>
        <strain evidence="10 11">OJF2</strain>
    </source>
</reference>
<dbReference type="Pfam" id="PF25954">
    <property type="entry name" value="Beta-barrel_RND_2"/>
    <property type="match status" value="1"/>
</dbReference>
<evidence type="ECO:0000256" key="4">
    <source>
        <dbReference type="ARBA" id="ARBA00043263"/>
    </source>
</evidence>
<evidence type="ECO:0000256" key="2">
    <source>
        <dbReference type="ARBA" id="ARBA00022448"/>
    </source>
</evidence>
<dbReference type="FunFam" id="2.40.30.170:FF:000010">
    <property type="entry name" value="Efflux RND transporter periplasmic adaptor subunit"/>
    <property type="match status" value="1"/>
</dbReference>
<dbReference type="EMBL" id="CP042997">
    <property type="protein sequence ID" value="QEH34965.1"/>
    <property type="molecule type" value="Genomic_DNA"/>
</dbReference>
<dbReference type="InterPro" id="IPR045800">
    <property type="entry name" value="HMBD"/>
</dbReference>
<feature type="domain" description="CusB-like beta-barrel" evidence="8">
    <location>
        <begin position="311"/>
        <end position="386"/>
    </location>
</feature>
<feature type="region of interest" description="Disordered" evidence="6">
    <location>
        <begin position="217"/>
        <end position="243"/>
    </location>
</feature>
<evidence type="ECO:0000259" key="7">
    <source>
        <dbReference type="Pfam" id="PF19335"/>
    </source>
</evidence>
<dbReference type="PANTHER" id="PTHR30097">
    <property type="entry name" value="CATION EFFLUX SYSTEM PROTEIN CUSB"/>
    <property type="match status" value="1"/>
</dbReference>
<accession>A0A5B9W4D7</accession>
<comment type="function">
    <text evidence="5">CzcA and CzcB together would act in zinc efflux nearly as effectively as the complete czc efflux system (CzcABC). The CzcB protein is thought to funnel zinc cations to the CzcA transport protein.</text>
</comment>
<comment type="similarity">
    <text evidence="1">Belongs to the membrane fusion protein (MFP) (TC 8.A.1) family.</text>
</comment>
<dbReference type="GO" id="GO:0060003">
    <property type="term" value="P:copper ion export"/>
    <property type="evidence" value="ECO:0007669"/>
    <property type="project" value="TreeGrafter"/>
</dbReference>
<dbReference type="GO" id="GO:0046914">
    <property type="term" value="F:transition metal ion binding"/>
    <property type="evidence" value="ECO:0007669"/>
    <property type="project" value="TreeGrafter"/>
</dbReference>
<keyword evidence="11" id="KW-1185">Reference proteome</keyword>
<dbReference type="GO" id="GO:0046686">
    <property type="term" value="P:response to cadmium ion"/>
    <property type="evidence" value="ECO:0007669"/>
    <property type="project" value="UniProtKB-KW"/>
</dbReference>
<evidence type="ECO:0000256" key="1">
    <source>
        <dbReference type="ARBA" id="ARBA00009477"/>
    </source>
</evidence>
<evidence type="ECO:0000256" key="5">
    <source>
        <dbReference type="ARBA" id="ARBA00058766"/>
    </source>
</evidence>
<keyword evidence="2" id="KW-0813">Transport</keyword>
<dbReference type="Gene3D" id="2.40.420.20">
    <property type="match status" value="1"/>
</dbReference>
<protein>
    <submittedName>
        <fullName evidence="10">Cation efflux system protein CusB</fullName>
    </submittedName>
</protein>
<evidence type="ECO:0000256" key="6">
    <source>
        <dbReference type="SAM" id="MobiDB-lite"/>
    </source>
</evidence>
<feature type="domain" description="CzcB-like C-terminal circularly permuted SH3-like" evidence="9">
    <location>
        <begin position="454"/>
        <end position="514"/>
    </location>
</feature>
<evidence type="ECO:0000313" key="10">
    <source>
        <dbReference type="EMBL" id="QEH34965.1"/>
    </source>
</evidence>
<feature type="compositionally biased region" description="Gly residues" evidence="6">
    <location>
        <begin position="220"/>
        <end position="231"/>
    </location>
</feature>
<keyword evidence="4" id="KW-0105">Cadmium resistance</keyword>
<evidence type="ECO:0000259" key="8">
    <source>
        <dbReference type="Pfam" id="PF25954"/>
    </source>
</evidence>
<dbReference type="Proteomes" id="UP000324233">
    <property type="component" value="Chromosome"/>
</dbReference>
<feature type="region of interest" description="Disordered" evidence="6">
    <location>
        <begin position="1"/>
        <end position="24"/>
    </location>
</feature>
<dbReference type="RefSeq" id="WP_390677712.1">
    <property type="nucleotide sequence ID" value="NZ_CP042997.1"/>
</dbReference>
<evidence type="ECO:0000259" key="9">
    <source>
        <dbReference type="Pfam" id="PF25975"/>
    </source>
</evidence>
<organism evidence="10 11">
    <name type="scientific">Aquisphaera giovannonii</name>
    <dbReference type="NCBI Taxonomy" id="406548"/>
    <lineage>
        <taxon>Bacteria</taxon>
        <taxon>Pseudomonadati</taxon>
        <taxon>Planctomycetota</taxon>
        <taxon>Planctomycetia</taxon>
        <taxon>Isosphaerales</taxon>
        <taxon>Isosphaeraceae</taxon>
        <taxon>Aquisphaera</taxon>
    </lineage>
</organism>
<gene>
    <name evidence="10" type="primary">cusB_1</name>
    <name evidence="10" type="ORF">OJF2_35100</name>
</gene>
<dbReference type="Gene3D" id="2.40.30.170">
    <property type="match status" value="1"/>
</dbReference>
<sequence length="528" mass="54721">MAHVTPTDPNEPMPGPSHAGPDGPPLVPGWTLRAAVRVVELRLRFVALMAATGLVLGYWDTLAGHLEKWRRPAGGEAREAASRVAYFCPMHPAVVDDAPGHCPTCGMPLARRVGGTDVASTEGASPRVRLTPGRVAQAGVRTVAVGLVRLEERLRTVGYVGFDEGRRFRVASNARGQLRVDRLLATSEGLTVRAGQKLAELYGYDLSQAIRQYRDARAAGGEGAGSPGGPGAAPATAPPGDPEDRIALAAEALRVLGARQDQIDAIAAGGPSAGLLPVLAPIDGQVVRKYVIEGQYVPEGEPLFDVADLGRVWIVAQVFEDQLGRVEVGRGVEAEVPAFPGEAFPGRVAMIAPALDPATRTAAVRFELDNPGHRLRPGMFATVTLGLAPAPPAPREQATCPVTGLKLNSMGGPVPVEVAGRTLSVCCPGCVPKLESDPGRYLAAPGASPGDAALAVPESAVIDTGSRQVVYVEVGPGVFEGRAVTLGPRSGDRYPVLAGLSPGDRVAAAGAFLIDAESRLNPATTGPP</sequence>
<keyword evidence="3" id="KW-0862">Zinc</keyword>
<dbReference type="KEGG" id="agv:OJF2_35100"/>
<feature type="domain" description="Heavy metal binding" evidence="7">
    <location>
        <begin position="86"/>
        <end position="109"/>
    </location>
</feature>
<dbReference type="AlphaFoldDB" id="A0A5B9W4D7"/>
<evidence type="ECO:0000256" key="3">
    <source>
        <dbReference type="ARBA" id="ARBA00022833"/>
    </source>
</evidence>
<proteinExistence type="inferred from homology"/>
<name>A0A5B9W4D7_9BACT</name>
<dbReference type="GO" id="GO:0015679">
    <property type="term" value="P:plasma membrane copper ion transport"/>
    <property type="evidence" value="ECO:0007669"/>
    <property type="project" value="TreeGrafter"/>
</dbReference>
<dbReference type="Pfam" id="PF25975">
    <property type="entry name" value="CzcB_C"/>
    <property type="match status" value="1"/>
</dbReference>
<evidence type="ECO:0000313" key="11">
    <source>
        <dbReference type="Proteomes" id="UP000324233"/>
    </source>
</evidence>
<dbReference type="Pfam" id="PF19335">
    <property type="entry name" value="HMBD"/>
    <property type="match status" value="1"/>
</dbReference>